<organism evidence="2 3">
    <name type="scientific">Sphingomonas oligophenolica</name>
    <dbReference type="NCBI Taxonomy" id="301154"/>
    <lineage>
        <taxon>Bacteria</taxon>
        <taxon>Pseudomonadati</taxon>
        <taxon>Pseudomonadota</taxon>
        <taxon>Alphaproteobacteria</taxon>
        <taxon>Sphingomonadales</taxon>
        <taxon>Sphingomonadaceae</taxon>
        <taxon>Sphingomonas</taxon>
    </lineage>
</organism>
<comment type="caution">
    <text evidence="2">The sequence shown here is derived from an EMBL/GenBank/DDBJ whole genome shotgun (WGS) entry which is preliminary data.</text>
</comment>
<dbReference type="RefSeq" id="WP_343887685.1">
    <property type="nucleotide sequence ID" value="NZ_BAAAEH010000005.1"/>
</dbReference>
<keyword evidence="3" id="KW-1185">Reference proteome</keyword>
<dbReference type="Pfam" id="PF06500">
    <property type="entry name" value="FrsA-like"/>
    <property type="match status" value="1"/>
</dbReference>
<dbReference type="EMBL" id="JBDIME010000001">
    <property type="protein sequence ID" value="MEN2788114.1"/>
    <property type="molecule type" value="Genomic_DNA"/>
</dbReference>
<keyword evidence="1 2" id="KW-0378">Hydrolase</keyword>
<reference evidence="2 3" key="1">
    <citation type="submission" date="2024-05" db="EMBL/GenBank/DDBJ databases">
        <authorList>
            <person name="Liu Q."/>
            <person name="Xin Y.-H."/>
        </authorList>
    </citation>
    <scope>NUCLEOTIDE SEQUENCE [LARGE SCALE GENOMIC DNA]</scope>
    <source>
        <strain evidence="2 3">CGMCC 1.10181</strain>
    </source>
</reference>
<proteinExistence type="predicted"/>
<evidence type="ECO:0000313" key="3">
    <source>
        <dbReference type="Proteomes" id="UP001419910"/>
    </source>
</evidence>
<dbReference type="PANTHER" id="PTHR22946">
    <property type="entry name" value="DIENELACTONE HYDROLASE DOMAIN-CONTAINING PROTEIN-RELATED"/>
    <property type="match status" value="1"/>
</dbReference>
<dbReference type="Gene3D" id="1.20.1440.110">
    <property type="entry name" value="acylaminoacyl peptidase"/>
    <property type="match status" value="1"/>
</dbReference>
<dbReference type="InterPro" id="IPR050261">
    <property type="entry name" value="FrsA_esterase"/>
</dbReference>
<dbReference type="Proteomes" id="UP001419910">
    <property type="component" value="Unassembled WGS sequence"/>
</dbReference>
<evidence type="ECO:0000256" key="1">
    <source>
        <dbReference type="ARBA" id="ARBA00022801"/>
    </source>
</evidence>
<gene>
    <name evidence="2" type="ORF">ABC974_00600</name>
</gene>
<dbReference type="SUPFAM" id="SSF53474">
    <property type="entry name" value="alpha/beta-Hydrolases"/>
    <property type="match status" value="1"/>
</dbReference>
<dbReference type="InterPro" id="IPR029058">
    <property type="entry name" value="AB_hydrolase_fold"/>
</dbReference>
<dbReference type="GO" id="GO:0016787">
    <property type="term" value="F:hydrolase activity"/>
    <property type="evidence" value="ECO:0007669"/>
    <property type="project" value="UniProtKB-KW"/>
</dbReference>
<dbReference type="Gene3D" id="3.40.50.1820">
    <property type="entry name" value="alpha/beta hydrolase"/>
    <property type="match status" value="1"/>
</dbReference>
<name>A0ABU9XX39_9SPHN</name>
<dbReference type="InterPro" id="IPR010520">
    <property type="entry name" value="FrsA-like"/>
</dbReference>
<evidence type="ECO:0000313" key="2">
    <source>
        <dbReference type="EMBL" id="MEN2788114.1"/>
    </source>
</evidence>
<dbReference type="PANTHER" id="PTHR22946:SF12">
    <property type="entry name" value="CONIDIAL PIGMENT BIOSYNTHESIS PROTEIN AYG1 (AFU_ORTHOLOGUE AFUA_2G17550)"/>
    <property type="match status" value="1"/>
</dbReference>
<sequence>MALFEYFPNYIWNLSVAIAMESGGRIGEIVDMCQPIRDAAAAGADAGTPQFMAGWVEMADRLVGLADEDEALGRAFSASDKLERAALYLLVAERMQAHGSAGREHTYAKARAIFDRSTQLGEINRERVEIQLTKGTMPALFTRAPGAGPKPAVVYCNGLDSCKELLYWSRLPEALARRGISTLCVDQPGSGEALRLQNLPVDPHSEHWAGKAVDWLEGQPEVDPRRIGMTGISLGGHFAPRAVAHEPRFASGAVWGANHNWREVQDKRIRREGENPVPHYWQHVFWAFGASDMEDFLAKSAEMNLNGQMDRIVVPFLVTHGARDRQISVDYAHQAYDQLINSARREIRIFTEREGGVEHVGADNMAFGRDYIADWFADTLGGRTAPARR</sequence>
<accession>A0ABU9XX39</accession>
<protein>
    <submittedName>
        <fullName evidence="2">Alpha/beta fold hydrolase</fullName>
    </submittedName>
</protein>